<sequence length="87" mass="8121">AGHAAQRVDGGAFGDAQRVADGLRDAELVVGEGGGVVGAVGAGVEGAVGVVGLGEFQDAELAVGGEPPQGVVVVVDDGVAVGDDGVA</sequence>
<feature type="non-terminal residue" evidence="1">
    <location>
        <position position="1"/>
    </location>
</feature>
<dbReference type="RefSeq" id="WP_233395562.1">
    <property type="nucleotide sequence ID" value="NZ_JAJTWT010000040.1"/>
</dbReference>
<protein>
    <submittedName>
        <fullName evidence="1">Uncharacterized protein</fullName>
    </submittedName>
</protein>
<name>A0ABS8XNX5_9BURK</name>
<dbReference type="EMBL" id="JAJTWT010000040">
    <property type="protein sequence ID" value="MCE4540813.1"/>
    <property type="molecule type" value="Genomic_DNA"/>
</dbReference>
<accession>A0ABS8XNX5</accession>
<gene>
    <name evidence="1" type="ORF">LXT12_26675</name>
</gene>
<organism evidence="1 2">
    <name type="scientific">Pelomonas caseinilytica</name>
    <dbReference type="NCBI Taxonomy" id="2906763"/>
    <lineage>
        <taxon>Bacteria</taxon>
        <taxon>Pseudomonadati</taxon>
        <taxon>Pseudomonadota</taxon>
        <taxon>Betaproteobacteria</taxon>
        <taxon>Burkholderiales</taxon>
        <taxon>Sphaerotilaceae</taxon>
        <taxon>Roseateles</taxon>
    </lineage>
</organism>
<evidence type="ECO:0000313" key="1">
    <source>
        <dbReference type="EMBL" id="MCE4540813.1"/>
    </source>
</evidence>
<evidence type="ECO:0000313" key="2">
    <source>
        <dbReference type="Proteomes" id="UP001201463"/>
    </source>
</evidence>
<reference evidence="1 2" key="1">
    <citation type="submission" date="2021-12" db="EMBL/GenBank/DDBJ databases">
        <title>Genome seq of p7.</title>
        <authorList>
            <person name="Seo T."/>
        </authorList>
    </citation>
    <scope>NUCLEOTIDE SEQUENCE [LARGE SCALE GENOMIC DNA]</scope>
    <source>
        <strain evidence="1 2">P7</strain>
    </source>
</reference>
<proteinExistence type="predicted"/>
<keyword evidence="2" id="KW-1185">Reference proteome</keyword>
<dbReference type="Proteomes" id="UP001201463">
    <property type="component" value="Unassembled WGS sequence"/>
</dbReference>
<comment type="caution">
    <text evidence="1">The sequence shown here is derived from an EMBL/GenBank/DDBJ whole genome shotgun (WGS) entry which is preliminary data.</text>
</comment>